<evidence type="ECO:0000313" key="3">
    <source>
        <dbReference type="Proteomes" id="UP000031192"/>
    </source>
</evidence>
<accession>A0A0B4G3S7</accession>
<dbReference type="HOGENOM" id="CLU_1142810_0_0_1"/>
<feature type="region of interest" description="Disordered" evidence="1">
    <location>
        <begin position="99"/>
        <end position="201"/>
    </location>
</feature>
<sequence>MANILLFVDPMMDRCEETAKKTGRSVLCWLKSVRLQSSYPKPFTLVRQSSTFAFRIYRADSPILRKTIDVQLRKKTLTSLDKIWQDDCWETVKDGCSTTNESNIGTCSRPATTSVRMEESDNGKDSLFIGGEDDYNMEEYATTDEEDDAEDEEELDGGDGDGSSSVDWDSDTKVGPDEQYIRNEPTGQQRGDMDYKSGDAGPYGIVTPTDTVLELLLGVCISLRREHPIDGRSSVRYQDLKTG</sequence>
<evidence type="ECO:0000256" key="1">
    <source>
        <dbReference type="SAM" id="MobiDB-lite"/>
    </source>
</evidence>
<protein>
    <submittedName>
        <fullName evidence="2">Uncharacterized protein</fullName>
    </submittedName>
</protein>
<feature type="compositionally biased region" description="Basic and acidic residues" evidence="1">
    <location>
        <begin position="170"/>
        <end position="181"/>
    </location>
</feature>
<organism evidence="2 3">
    <name type="scientific">Metarhizium guizhouense (strain ARSEF 977)</name>
    <dbReference type="NCBI Taxonomy" id="1276136"/>
    <lineage>
        <taxon>Eukaryota</taxon>
        <taxon>Fungi</taxon>
        <taxon>Dikarya</taxon>
        <taxon>Ascomycota</taxon>
        <taxon>Pezizomycotina</taxon>
        <taxon>Sordariomycetes</taxon>
        <taxon>Hypocreomycetidae</taxon>
        <taxon>Hypocreales</taxon>
        <taxon>Clavicipitaceae</taxon>
        <taxon>Metarhizium</taxon>
    </lineage>
</organism>
<keyword evidence="3" id="KW-1185">Reference proteome</keyword>
<proteinExistence type="predicted"/>
<gene>
    <name evidence="2" type="ORF">MGU_11382</name>
</gene>
<evidence type="ECO:0000313" key="2">
    <source>
        <dbReference type="EMBL" id="KID81245.1"/>
    </source>
</evidence>
<feature type="compositionally biased region" description="Polar residues" evidence="1">
    <location>
        <begin position="99"/>
        <end position="115"/>
    </location>
</feature>
<name>A0A0B4G3S7_METGA</name>
<dbReference type="Proteomes" id="UP000031192">
    <property type="component" value="Unassembled WGS sequence"/>
</dbReference>
<reference evidence="2 3" key="1">
    <citation type="journal article" date="2014" name="Proc. Natl. Acad. Sci. U.S.A.">
        <title>Trajectory and genomic determinants of fungal-pathogen speciation and host adaptation.</title>
        <authorList>
            <person name="Hu X."/>
            <person name="Xiao G."/>
            <person name="Zheng P."/>
            <person name="Shang Y."/>
            <person name="Su Y."/>
            <person name="Zhang X."/>
            <person name="Liu X."/>
            <person name="Zhan S."/>
            <person name="St Leger R.J."/>
            <person name="Wang C."/>
        </authorList>
    </citation>
    <scope>NUCLEOTIDE SEQUENCE [LARGE SCALE GENOMIC DNA]</scope>
    <source>
        <strain evidence="2 3">ARSEF 977</strain>
    </source>
</reference>
<comment type="caution">
    <text evidence="2">The sequence shown here is derived from an EMBL/GenBank/DDBJ whole genome shotgun (WGS) entry which is preliminary data.</text>
</comment>
<dbReference type="AlphaFoldDB" id="A0A0B4G3S7"/>
<dbReference type="EMBL" id="AZNH01000173">
    <property type="protein sequence ID" value="KID81245.1"/>
    <property type="molecule type" value="Genomic_DNA"/>
</dbReference>
<feature type="compositionally biased region" description="Acidic residues" evidence="1">
    <location>
        <begin position="131"/>
        <end position="159"/>
    </location>
</feature>